<dbReference type="EMBL" id="GEBQ01007927">
    <property type="protein sequence ID" value="JAT32050.1"/>
    <property type="molecule type" value="Transcribed_RNA"/>
</dbReference>
<reference evidence="4" key="1">
    <citation type="submission" date="2015-11" db="EMBL/GenBank/DDBJ databases">
        <title>De novo transcriptome assembly of four potential Pierce s Disease insect vectors from Arizona vineyards.</title>
        <authorList>
            <person name="Tassone E.E."/>
        </authorList>
    </citation>
    <scope>NUCLEOTIDE SEQUENCE</scope>
</reference>
<dbReference type="GO" id="GO:0005778">
    <property type="term" value="C:peroxisomal membrane"/>
    <property type="evidence" value="ECO:0007669"/>
    <property type="project" value="TreeGrafter"/>
</dbReference>
<evidence type="ECO:0000256" key="3">
    <source>
        <dbReference type="SAM" id="MobiDB-lite"/>
    </source>
</evidence>
<evidence type="ECO:0000256" key="2">
    <source>
        <dbReference type="ARBA" id="ARBA00029688"/>
    </source>
</evidence>
<dbReference type="GO" id="GO:0045046">
    <property type="term" value="P:protein import into peroxisome membrane"/>
    <property type="evidence" value="ECO:0007669"/>
    <property type="project" value="TreeGrafter"/>
</dbReference>
<dbReference type="InterPro" id="IPR006708">
    <property type="entry name" value="Pex19"/>
</dbReference>
<dbReference type="Gene3D" id="1.20.120.900">
    <property type="entry name" value="Pex19, mPTS binding domain"/>
    <property type="match status" value="1"/>
</dbReference>
<dbReference type="InterPro" id="IPR038322">
    <property type="entry name" value="Pex19_C_sf"/>
</dbReference>
<feature type="compositionally biased region" description="Basic and acidic residues" evidence="3">
    <location>
        <begin position="34"/>
        <end position="55"/>
    </location>
</feature>
<organism evidence="4">
    <name type="scientific">Graphocephala atropunctata</name>
    <dbReference type="NCBI Taxonomy" id="36148"/>
    <lineage>
        <taxon>Eukaryota</taxon>
        <taxon>Metazoa</taxon>
        <taxon>Ecdysozoa</taxon>
        <taxon>Arthropoda</taxon>
        <taxon>Hexapoda</taxon>
        <taxon>Insecta</taxon>
        <taxon>Pterygota</taxon>
        <taxon>Neoptera</taxon>
        <taxon>Paraneoptera</taxon>
        <taxon>Hemiptera</taxon>
        <taxon>Auchenorrhyncha</taxon>
        <taxon>Membracoidea</taxon>
        <taxon>Cicadellidae</taxon>
        <taxon>Cicadellinae</taxon>
        <taxon>Cicadellini</taxon>
        <taxon>Graphocephala</taxon>
    </lineage>
</organism>
<name>A0A1B6M7Z4_9HEMI</name>
<protein>
    <recommendedName>
        <fullName evidence="2">Peroxin-19</fullName>
    </recommendedName>
</protein>
<dbReference type="AlphaFoldDB" id="A0A1B6M7Z4"/>
<dbReference type="GO" id="GO:0033328">
    <property type="term" value="F:peroxisome membrane targeting sequence binding"/>
    <property type="evidence" value="ECO:0007669"/>
    <property type="project" value="TreeGrafter"/>
</dbReference>
<gene>
    <name evidence="4" type="ORF">g.7791</name>
</gene>
<comment type="similarity">
    <text evidence="1">Belongs to the peroxin-19 family.</text>
</comment>
<dbReference type="Pfam" id="PF04614">
    <property type="entry name" value="Pex19"/>
    <property type="match status" value="1"/>
</dbReference>
<dbReference type="PANTHER" id="PTHR12774">
    <property type="entry name" value="PEROXISOMAL BIOGENESIS FACTOR 19"/>
    <property type="match status" value="1"/>
</dbReference>
<feature type="compositionally biased region" description="Basic and acidic residues" evidence="3">
    <location>
        <begin position="1"/>
        <end position="20"/>
    </location>
</feature>
<evidence type="ECO:0000256" key="1">
    <source>
        <dbReference type="ARBA" id="ARBA00006326"/>
    </source>
</evidence>
<accession>A0A1B6M7Z4</accession>
<sequence length="286" mass="32104">MAESNEKEEIISAESEKTSDDLDPILNSALDDFELSKEKPTPKKDDASPSSKEDPELMWTEMIKQALNVDPNIREMFKQGGCEETEFVKDFTNFAEAAAKVMEGDSAPSSFSEIMSETLKNLNENSEAIQNQFNNPEELANLFQELGLNSEGPKDSGSLEDMPPFMQAIMHSFLSKEILYPSMKDFVERYPVWLAEHKATLTPEAYDNYSKQLELIKKVVGEFEAEAETDSEDVKRQRFQRIMVHMQQMQLLGQPPAELITADLPLDAAALPNFSAGVDPSQCSVM</sequence>
<feature type="region of interest" description="Disordered" evidence="3">
    <location>
        <begin position="1"/>
        <end position="56"/>
    </location>
</feature>
<proteinExistence type="inferred from homology"/>
<evidence type="ECO:0000313" key="4">
    <source>
        <dbReference type="EMBL" id="JAT32050.1"/>
    </source>
</evidence>
<dbReference type="PANTHER" id="PTHR12774:SF2">
    <property type="entry name" value="PEROXISOMAL BIOGENESIS FACTOR 19"/>
    <property type="match status" value="1"/>
</dbReference>